<sequence length="501" mass="56709">MRVPGLRYRDEWLPNFFPAKQVGPDHFVRLSRTGAMQLLSAAENAQLDEISMDEALFERLEHTSHVITARNSSRVMEDLKLWHDRTYAGPGLHIIVLSKRCNLNCTYCHMNPESISAESKRFDMQPDVADAIIRFALGSPAPFLGFEFQGGEPFLNFEGMKYFVAEARRQNEAVGKRLRFSVVSNLMVATDEHIAYCKENRINVSYSLNGPEDIHDSFRVTRSGAGSYRKVMERLAHFRDRYPGVLSASPLCVVGASNAKELRRTIDFYHGEGFKDLAILKLKALGNARKEKLPFDIQDFLRYYLDALDYIYEKNRRENENYSERVVRVVLAKILQNTDTGFVDWRNPVGDFGSAITYDHDGEILPSDEARSMRSEFGLGNVKDTTYDALIRNKATFRSMNLSLRDRDPECRECAFNPYCGVLPVLDYARTGDATPRPHASEECLQTLAVVEWVLRKLVEDPIPLLRMMPGMDAALVKMANGLSEGDALEAPPPLLSVQSG</sequence>
<evidence type="ECO:0000313" key="9">
    <source>
        <dbReference type="Proteomes" id="UP000217343"/>
    </source>
</evidence>
<dbReference type="InterPro" id="IPR000385">
    <property type="entry name" value="MoaA_NifB_PqqE_Fe-S-bd_CS"/>
</dbReference>
<keyword evidence="4" id="KW-0479">Metal-binding</keyword>
<evidence type="ECO:0000256" key="3">
    <source>
        <dbReference type="ARBA" id="ARBA00022691"/>
    </source>
</evidence>
<dbReference type="OrthoDB" id="308557at2"/>
<dbReference type="GO" id="GO:0046872">
    <property type="term" value="F:metal ion binding"/>
    <property type="evidence" value="ECO:0007669"/>
    <property type="project" value="UniProtKB-KW"/>
</dbReference>
<dbReference type="RefSeq" id="WP_095959973.1">
    <property type="nucleotide sequence ID" value="NZ_CP022203.1"/>
</dbReference>
<dbReference type="Pfam" id="PF04055">
    <property type="entry name" value="Radical_SAM"/>
    <property type="match status" value="1"/>
</dbReference>
<name>A0A250JZY2_9BACT</name>
<dbReference type="SFLD" id="SFLDG01384">
    <property type="entry name" value="thioether_bond_formation_requi"/>
    <property type="match status" value="1"/>
</dbReference>
<protein>
    <submittedName>
        <fullName evidence="8">Radical SAM protein</fullName>
    </submittedName>
</protein>
<dbReference type="InterPro" id="IPR023867">
    <property type="entry name" value="Sulphatase_maturase_rSAM"/>
</dbReference>
<accession>A0A250JZY2</accession>
<dbReference type="KEGG" id="mmas:MYMAC_005063"/>
<dbReference type="GO" id="GO:0016491">
    <property type="term" value="F:oxidoreductase activity"/>
    <property type="evidence" value="ECO:0007669"/>
    <property type="project" value="InterPro"/>
</dbReference>
<dbReference type="PANTHER" id="PTHR43273:SF8">
    <property type="entry name" value="RADICAL SAM DOMAIN PROTEIN"/>
    <property type="match status" value="1"/>
</dbReference>
<evidence type="ECO:0000256" key="5">
    <source>
        <dbReference type="ARBA" id="ARBA00023004"/>
    </source>
</evidence>
<keyword evidence="5" id="KW-0408">Iron</keyword>
<keyword evidence="9" id="KW-1185">Reference proteome</keyword>
<dbReference type="EMBL" id="CP022203">
    <property type="protein sequence ID" value="ATB49419.1"/>
    <property type="molecule type" value="Genomic_DNA"/>
</dbReference>
<proteinExistence type="predicted"/>
<keyword evidence="6" id="KW-0411">Iron-sulfur</keyword>
<dbReference type="SUPFAM" id="SSF102114">
    <property type="entry name" value="Radical SAM enzymes"/>
    <property type="match status" value="1"/>
</dbReference>
<comment type="cofactor">
    <cofactor evidence="1">
        <name>[4Fe-4S] cluster</name>
        <dbReference type="ChEBI" id="CHEBI:49883"/>
    </cofactor>
</comment>
<dbReference type="PROSITE" id="PS01305">
    <property type="entry name" value="MOAA_NIFB_PQQE"/>
    <property type="match status" value="1"/>
</dbReference>
<dbReference type="SFLD" id="SFLDG01386">
    <property type="entry name" value="main_SPASM_domain-containing"/>
    <property type="match status" value="1"/>
</dbReference>
<organism evidence="8 9">
    <name type="scientific">Corallococcus macrosporus DSM 14697</name>
    <dbReference type="NCBI Taxonomy" id="1189310"/>
    <lineage>
        <taxon>Bacteria</taxon>
        <taxon>Pseudomonadati</taxon>
        <taxon>Myxococcota</taxon>
        <taxon>Myxococcia</taxon>
        <taxon>Myxococcales</taxon>
        <taxon>Cystobacterineae</taxon>
        <taxon>Myxococcaceae</taxon>
        <taxon>Corallococcus</taxon>
    </lineage>
</organism>
<evidence type="ECO:0000256" key="6">
    <source>
        <dbReference type="ARBA" id="ARBA00023014"/>
    </source>
</evidence>
<dbReference type="SMART" id="SM00729">
    <property type="entry name" value="Elp3"/>
    <property type="match status" value="1"/>
</dbReference>
<evidence type="ECO:0000256" key="4">
    <source>
        <dbReference type="ARBA" id="ARBA00022723"/>
    </source>
</evidence>
<dbReference type="InterPro" id="IPR013785">
    <property type="entry name" value="Aldolase_TIM"/>
</dbReference>
<dbReference type="InterPro" id="IPR007197">
    <property type="entry name" value="rSAM"/>
</dbReference>
<evidence type="ECO:0000313" key="8">
    <source>
        <dbReference type="EMBL" id="ATB49419.1"/>
    </source>
</evidence>
<dbReference type="AlphaFoldDB" id="A0A250JZY2"/>
<keyword evidence="3" id="KW-0949">S-adenosyl-L-methionine</keyword>
<dbReference type="InterPro" id="IPR006638">
    <property type="entry name" value="Elp3/MiaA/NifB-like_rSAM"/>
</dbReference>
<dbReference type="Proteomes" id="UP000217343">
    <property type="component" value="Chromosome"/>
</dbReference>
<reference evidence="8 9" key="1">
    <citation type="submission" date="2017-06" db="EMBL/GenBank/DDBJ databases">
        <title>Sequencing and comparative analysis of myxobacterial genomes.</title>
        <authorList>
            <person name="Rupp O."/>
            <person name="Goesmann A."/>
            <person name="Sogaard-Andersen L."/>
        </authorList>
    </citation>
    <scope>NUCLEOTIDE SEQUENCE [LARGE SCALE GENOMIC DNA]</scope>
    <source>
        <strain evidence="8 9">DSM 14697</strain>
    </source>
</reference>
<dbReference type="SFLD" id="SFLDS00029">
    <property type="entry name" value="Radical_SAM"/>
    <property type="match status" value="1"/>
</dbReference>
<evidence type="ECO:0000259" key="7">
    <source>
        <dbReference type="SMART" id="SM00729"/>
    </source>
</evidence>
<dbReference type="InterPro" id="IPR058240">
    <property type="entry name" value="rSAM_sf"/>
</dbReference>
<dbReference type="Gene3D" id="3.20.20.70">
    <property type="entry name" value="Aldolase class I"/>
    <property type="match status" value="1"/>
</dbReference>
<gene>
    <name evidence="8" type="ORF">MYMAC_005063</name>
</gene>
<dbReference type="GO" id="GO:0051539">
    <property type="term" value="F:4 iron, 4 sulfur cluster binding"/>
    <property type="evidence" value="ECO:0007669"/>
    <property type="project" value="UniProtKB-KW"/>
</dbReference>
<dbReference type="SFLD" id="SFLDG01067">
    <property type="entry name" value="SPASM/twitch_domain_containing"/>
    <property type="match status" value="1"/>
</dbReference>
<dbReference type="CDD" id="cd01335">
    <property type="entry name" value="Radical_SAM"/>
    <property type="match status" value="1"/>
</dbReference>
<dbReference type="PANTHER" id="PTHR43273">
    <property type="entry name" value="ANAEROBIC SULFATASE-MATURATING ENZYME HOMOLOG ASLB-RELATED"/>
    <property type="match status" value="1"/>
</dbReference>
<feature type="domain" description="Elp3/MiaA/NifB-like radical SAM core" evidence="7">
    <location>
        <begin position="91"/>
        <end position="314"/>
    </location>
</feature>
<dbReference type="GO" id="GO:0032324">
    <property type="term" value="P:molybdopterin cofactor biosynthetic process"/>
    <property type="evidence" value="ECO:0007669"/>
    <property type="project" value="UniProtKB-ARBA"/>
</dbReference>
<keyword evidence="2" id="KW-0004">4Fe-4S</keyword>
<evidence type="ECO:0000256" key="2">
    <source>
        <dbReference type="ARBA" id="ARBA00022485"/>
    </source>
</evidence>
<evidence type="ECO:0000256" key="1">
    <source>
        <dbReference type="ARBA" id="ARBA00001966"/>
    </source>
</evidence>